<evidence type="ECO:0000256" key="3">
    <source>
        <dbReference type="ARBA" id="ARBA00011153"/>
    </source>
</evidence>
<dbReference type="GO" id="GO:0005524">
    <property type="term" value="F:ATP binding"/>
    <property type="evidence" value="ECO:0007669"/>
    <property type="project" value="UniProtKB-UniRule"/>
</dbReference>
<evidence type="ECO:0000256" key="4">
    <source>
        <dbReference type="ARBA" id="ARBA00022598"/>
    </source>
</evidence>
<comment type="pathway">
    <text evidence="1">Sulfur metabolism; glutathione biosynthesis; glutathione from L-cysteine and L-glutamate: step 1/2.</text>
</comment>
<dbReference type="AlphaFoldDB" id="A0A399RBK0"/>
<keyword evidence="9 11" id="KW-1015">Disulfide bond</keyword>
<reference evidence="12 13" key="1">
    <citation type="submission" date="2018-08" db="EMBL/GenBank/DDBJ databases">
        <title>Henriciella mobilis sp. nov., isolated from seawater.</title>
        <authorList>
            <person name="Cheng H."/>
            <person name="Wu Y.-H."/>
            <person name="Xu X.-W."/>
            <person name="Guo L.-L."/>
        </authorList>
    </citation>
    <scope>NUCLEOTIDE SEQUENCE [LARGE SCALE GENOMIC DNA]</scope>
    <source>
        <strain evidence="12 13">CCUG67844</strain>
    </source>
</reference>
<dbReference type="InterPro" id="IPR011556">
    <property type="entry name" value="Glut_cys_lig_pln_type"/>
</dbReference>
<evidence type="ECO:0000256" key="8">
    <source>
        <dbReference type="ARBA" id="ARBA00022946"/>
    </source>
</evidence>
<keyword evidence="13" id="KW-1185">Reference proteome</keyword>
<dbReference type="Gene3D" id="3.30.590.20">
    <property type="match status" value="1"/>
</dbReference>
<keyword evidence="5" id="KW-0317">Glutathione biosynthesis</keyword>
<comment type="function">
    <text evidence="10">Catalyzes the synthesis of gamma-glutamylcysteine (gamma-GC).</text>
</comment>
<dbReference type="EMBL" id="QWGA01000007">
    <property type="protein sequence ID" value="RIJ28818.1"/>
    <property type="molecule type" value="Genomic_DNA"/>
</dbReference>
<evidence type="ECO:0000313" key="12">
    <source>
        <dbReference type="EMBL" id="RIJ28818.1"/>
    </source>
</evidence>
<dbReference type="OrthoDB" id="9780152at2"/>
<dbReference type="Pfam" id="PF04107">
    <property type="entry name" value="GCS2"/>
    <property type="match status" value="1"/>
</dbReference>
<organism evidence="12 13">
    <name type="scientific">Henriciella algicola</name>
    <dbReference type="NCBI Taxonomy" id="1608422"/>
    <lineage>
        <taxon>Bacteria</taxon>
        <taxon>Pseudomonadati</taxon>
        <taxon>Pseudomonadota</taxon>
        <taxon>Alphaproteobacteria</taxon>
        <taxon>Hyphomonadales</taxon>
        <taxon>Hyphomonadaceae</taxon>
        <taxon>Henriciella</taxon>
    </lineage>
</organism>
<comment type="caution">
    <text evidence="12">The sequence shown here is derived from an EMBL/GenBank/DDBJ whole genome shotgun (WGS) entry which is preliminary data.</text>
</comment>
<sequence length="459" mass="51251">MTTPTSDIDENAPRIESKSELVEWMEQGCAPKSDWRIGTEHEKFGFIRDGLKPLPYDGDVSIRAMLEGLADKFGWEPISESGLLIGLKKDGASVSLEPGGQFELSGAPLEHIHQTCNEVGDHLKEVREIADPLGIGFLGMGSSPLWTMAETPMMPKGRYAIMRDYMLKVGRLGREMMFRTCTVQVNLDFASEADMLKKFRVSLALQPLGTALFANSPFTEGRPNGFLSYRSHIWTDTDPDRSGMLPFMFEDGAGFERYVDYALDVPMYFVRRGGKYLDASGKSFRDFMDGKLDLLPGEKPAIDDFVDHLSTIFPEVRLKRFLEMRGSDSGPWSRLCAFSGFWTGILYEQSSLDAAWDLVKDWTAAEREAMRQSVRVLGLRTPVPGGGTLQDLAKQVLSISRNGLKARAKYNSSGDDETGFIAELDEIAESGLTPADRLLELYHGEWGRRVEPAFETLAY</sequence>
<dbReference type="GO" id="GO:0006750">
    <property type="term" value="P:glutathione biosynthetic process"/>
    <property type="evidence" value="ECO:0007669"/>
    <property type="project" value="UniProtKB-UniRule"/>
</dbReference>
<comment type="catalytic activity">
    <reaction evidence="10">
        <text>L-cysteine + L-glutamate + ATP = gamma-L-glutamyl-L-cysteine + ADP + phosphate + H(+)</text>
        <dbReference type="Rhea" id="RHEA:13285"/>
        <dbReference type="ChEBI" id="CHEBI:15378"/>
        <dbReference type="ChEBI" id="CHEBI:29985"/>
        <dbReference type="ChEBI" id="CHEBI:30616"/>
        <dbReference type="ChEBI" id="CHEBI:35235"/>
        <dbReference type="ChEBI" id="CHEBI:43474"/>
        <dbReference type="ChEBI" id="CHEBI:58173"/>
        <dbReference type="ChEBI" id="CHEBI:456216"/>
        <dbReference type="EC" id="6.3.2.2"/>
    </reaction>
</comment>
<feature type="disulfide bond" evidence="11">
    <location>
        <begin position="116"/>
        <end position="336"/>
    </location>
</feature>
<dbReference type="InterPro" id="IPR035434">
    <property type="entry name" value="GCL_bact_plant"/>
</dbReference>
<accession>A0A399RBK0</accession>
<evidence type="ECO:0000256" key="11">
    <source>
        <dbReference type="PIRSR" id="PIRSR017901-50"/>
    </source>
</evidence>
<evidence type="ECO:0000256" key="7">
    <source>
        <dbReference type="ARBA" id="ARBA00022840"/>
    </source>
</evidence>
<evidence type="ECO:0000256" key="6">
    <source>
        <dbReference type="ARBA" id="ARBA00022741"/>
    </source>
</evidence>
<evidence type="ECO:0000256" key="10">
    <source>
        <dbReference type="PIRNR" id="PIRNR017901"/>
    </source>
</evidence>
<keyword evidence="4 10" id="KW-0436">Ligase</keyword>
<dbReference type="PIRSF" id="PIRSF017901">
    <property type="entry name" value="GCL"/>
    <property type="match status" value="1"/>
</dbReference>
<comment type="similarity">
    <text evidence="2">Belongs to the carboxylate-amine ligase family. Glutamate--cysteine ligase type 2 subfamily.</text>
</comment>
<dbReference type="InterPro" id="IPR006336">
    <property type="entry name" value="GCS2"/>
</dbReference>
<dbReference type="GO" id="GO:0004357">
    <property type="term" value="F:glutamate-cysteine ligase activity"/>
    <property type="evidence" value="ECO:0007669"/>
    <property type="project" value="UniProtKB-UniRule"/>
</dbReference>
<dbReference type="PANTHER" id="PTHR34378">
    <property type="entry name" value="GLUTAMATE--CYSTEINE LIGASE, CHLOROPLASTIC"/>
    <property type="match status" value="1"/>
</dbReference>
<gene>
    <name evidence="12" type="ORF">D1222_10590</name>
</gene>
<keyword evidence="6 10" id="KW-0547">Nucleotide-binding</keyword>
<dbReference type="Proteomes" id="UP000265845">
    <property type="component" value="Unassembled WGS sequence"/>
</dbReference>
<evidence type="ECO:0000313" key="13">
    <source>
        <dbReference type="Proteomes" id="UP000265845"/>
    </source>
</evidence>
<evidence type="ECO:0000256" key="5">
    <source>
        <dbReference type="ARBA" id="ARBA00022684"/>
    </source>
</evidence>
<dbReference type="SUPFAM" id="SSF55931">
    <property type="entry name" value="Glutamine synthetase/guanido kinase"/>
    <property type="match status" value="1"/>
</dbReference>
<dbReference type="EC" id="6.3.2.2" evidence="10"/>
<dbReference type="InterPro" id="IPR014746">
    <property type="entry name" value="Gln_synth/guanido_kin_cat_dom"/>
</dbReference>
<keyword evidence="7 10" id="KW-0067">ATP-binding</keyword>
<name>A0A399RBK0_9PROT</name>
<dbReference type="RefSeq" id="WP_119454240.1">
    <property type="nucleotide sequence ID" value="NZ_QWGA01000007.1"/>
</dbReference>
<comment type="subunit">
    <text evidence="3">Homodimer or monomer when oxidized or reduced, respectively.</text>
</comment>
<evidence type="ECO:0000256" key="2">
    <source>
        <dbReference type="ARBA" id="ARBA00010253"/>
    </source>
</evidence>
<dbReference type="NCBIfam" id="TIGR01436">
    <property type="entry name" value="glu_cys_lig_pln"/>
    <property type="match status" value="1"/>
</dbReference>
<evidence type="ECO:0000256" key="1">
    <source>
        <dbReference type="ARBA" id="ARBA00005006"/>
    </source>
</evidence>
<proteinExistence type="inferred from homology"/>
<protein>
    <recommendedName>
        <fullName evidence="10">Glutamate--cysteine ligase</fullName>
        <ecNumber evidence="10">6.3.2.2</ecNumber>
    </recommendedName>
</protein>
<keyword evidence="8" id="KW-0809">Transit peptide</keyword>
<comment type="similarity">
    <text evidence="10">Belongs to the glutamate--cysteine ligase type 2 family. EgtA subfamily.</text>
</comment>
<dbReference type="PANTHER" id="PTHR34378:SF1">
    <property type="entry name" value="GLUTAMATE--CYSTEINE LIGASE, CHLOROPLASTIC"/>
    <property type="match status" value="1"/>
</dbReference>
<evidence type="ECO:0000256" key="9">
    <source>
        <dbReference type="ARBA" id="ARBA00023157"/>
    </source>
</evidence>